<comment type="caution">
    <text evidence="2">The sequence shown here is derived from an EMBL/GenBank/DDBJ whole genome shotgun (WGS) entry which is preliminary data.</text>
</comment>
<dbReference type="EMBL" id="JBEAFC010000004">
    <property type="protein sequence ID" value="KAL1558957.1"/>
    <property type="molecule type" value="Genomic_DNA"/>
</dbReference>
<reference evidence="2 3" key="1">
    <citation type="submission" date="2024-06" db="EMBL/GenBank/DDBJ databases">
        <title>A chromosome level genome sequence of Diviner's sage (Salvia divinorum).</title>
        <authorList>
            <person name="Ford S.A."/>
            <person name="Ro D.-K."/>
            <person name="Ness R.W."/>
            <person name="Phillips M.A."/>
        </authorList>
    </citation>
    <scope>NUCLEOTIDE SEQUENCE [LARGE SCALE GENOMIC DNA]</scope>
    <source>
        <strain evidence="2">SAF-2024a</strain>
        <tissue evidence="2">Leaf</tissue>
    </source>
</reference>
<protein>
    <submittedName>
        <fullName evidence="2">Uncharacterized protein</fullName>
    </submittedName>
</protein>
<feature type="transmembrane region" description="Helical" evidence="1">
    <location>
        <begin position="15"/>
        <end position="35"/>
    </location>
</feature>
<keyword evidence="3" id="KW-1185">Reference proteome</keyword>
<keyword evidence="1" id="KW-0812">Transmembrane</keyword>
<keyword evidence="1" id="KW-1133">Transmembrane helix</keyword>
<gene>
    <name evidence="2" type="ORF">AAHA92_09357</name>
</gene>
<dbReference type="Proteomes" id="UP001567538">
    <property type="component" value="Unassembled WGS sequence"/>
</dbReference>
<evidence type="ECO:0000313" key="2">
    <source>
        <dbReference type="EMBL" id="KAL1558957.1"/>
    </source>
</evidence>
<sequence length="84" mass="9508">MVERGGLQCSQRIEYWINCILGILLHAYGCGCMFLSRHANKCSFNIERYERETMIAEVMNDHFAASAVPKSIHTNDSPSLIEAD</sequence>
<accession>A0ABD1HRX8</accession>
<dbReference type="AlphaFoldDB" id="A0ABD1HRX8"/>
<evidence type="ECO:0000256" key="1">
    <source>
        <dbReference type="SAM" id="Phobius"/>
    </source>
</evidence>
<keyword evidence="1" id="KW-0472">Membrane</keyword>
<proteinExistence type="predicted"/>
<name>A0ABD1HRX8_SALDI</name>
<organism evidence="2 3">
    <name type="scientific">Salvia divinorum</name>
    <name type="common">Maria pastora</name>
    <name type="synonym">Diviner's sage</name>
    <dbReference type="NCBI Taxonomy" id="28513"/>
    <lineage>
        <taxon>Eukaryota</taxon>
        <taxon>Viridiplantae</taxon>
        <taxon>Streptophyta</taxon>
        <taxon>Embryophyta</taxon>
        <taxon>Tracheophyta</taxon>
        <taxon>Spermatophyta</taxon>
        <taxon>Magnoliopsida</taxon>
        <taxon>eudicotyledons</taxon>
        <taxon>Gunneridae</taxon>
        <taxon>Pentapetalae</taxon>
        <taxon>asterids</taxon>
        <taxon>lamiids</taxon>
        <taxon>Lamiales</taxon>
        <taxon>Lamiaceae</taxon>
        <taxon>Nepetoideae</taxon>
        <taxon>Mentheae</taxon>
        <taxon>Salviinae</taxon>
        <taxon>Salvia</taxon>
        <taxon>Salvia subgen. Calosphace</taxon>
    </lineage>
</organism>
<evidence type="ECO:0000313" key="3">
    <source>
        <dbReference type="Proteomes" id="UP001567538"/>
    </source>
</evidence>